<protein>
    <submittedName>
        <fullName evidence="2">Uncharacterized protein</fullName>
    </submittedName>
</protein>
<sequence length="74" mass="8213">AAAAAAAKAEPPAAEVSPPRPRLFGVGSSAEEDTPQPWRLPWHRERPEEEEVAEERPRGLRLPWQRPARTPVAE</sequence>
<dbReference type="AlphaFoldDB" id="A0A813JKY9"/>
<accession>A0A813JKY9</accession>
<feature type="non-terminal residue" evidence="2">
    <location>
        <position position="74"/>
    </location>
</feature>
<organism evidence="2 3">
    <name type="scientific">Polarella glacialis</name>
    <name type="common">Dinoflagellate</name>
    <dbReference type="NCBI Taxonomy" id="89957"/>
    <lineage>
        <taxon>Eukaryota</taxon>
        <taxon>Sar</taxon>
        <taxon>Alveolata</taxon>
        <taxon>Dinophyceae</taxon>
        <taxon>Suessiales</taxon>
        <taxon>Suessiaceae</taxon>
        <taxon>Polarella</taxon>
    </lineage>
</organism>
<proteinExistence type="predicted"/>
<dbReference type="Proteomes" id="UP000626109">
    <property type="component" value="Unassembled WGS sequence"/>
</dbReference>
<feature type="compositionally biased region" description="Low complexity" evidence="1">
    <location>
        <begin position="1"/>
        <end position="15"/>
    </location>
</feature>
<comment type="caution">
    <text evidence="2">The sequence shown here is derived from an EMBL/GenBank/DDBJ whole genome shotgun (WGS) entry which is preliminary data.</text>
</comment>
<evidence type="ECO:0000256" key="1">
    <source>
        <dbReference type="SAM" id="MobiDB-lite"/>
    </source>
</evidence>
<gene>
    <name evidence="2" type="ORF">PGLA2088_LOCUS21505</name>
</gene>
<evidence type="ECO:0000313" key="3">
    <source>
        <dbReference type="Proteomes" id="UP000626109"/>
    </source>
</evidence>
<name>A0A813JKY9_POLGL</name>
<reference evidence="2" key="1">
    <citation type="submission" date="2021-02" db="EMBL/GenBank/DDBJ databases">
        <authorList>
            <person name="Dougan E. K."/>
            <person name="Rhodes N."/>
            <person name="Thang M."/>
            <person name="Chan C."/>
        </authorList>
    </citation>
    <scope>NUCLEOTIDE SEQUENCE</scope>
</reference>
<feature type="non-terminal residue" evidence="2">
    <location>
        <position position="1"/>
    </location>
</feature>
<dbReference type="EMBL" id="CAJNNW010025788">
    <property type="protein sequence ID" value="CAE8679706.1"/>
    <property type="molecule type" value="Genomic_DNA"/>
</dbReference>
<evidence type="ECO:0000313" key="2">
    <source>
        <dbReference type="EMBL" id="CAE8679706.1"/>
    </source>
</evidence>
<feature type="region of interest" description="Disordered" evidence="1">
    <location>
        <begin position="1"/>
        <end position="74"/>
    </location>
</feature>